<gene>
    <name evidence="12" type="ORF">CQW49_02185</name>
</gene>
<dbReference type="CDD" id="cd02440">
    <property type="entry name" value="AdoMet_MTases"/>
    <property type="match status" value="1"/>
</dbReference>
<dbReference type="GO" id="GO:0005737">
    <property type="term" value="C:cytoplasm"/>
    <property type="evidence" value="ECO:0007669"/>
    <property type="project" value="UniProtKB-SubCell"/>
</dbReference>
<evidence type="ECO:0000256" key="5">
    <source>
        <dbReference type="ARBA" id="ARBA00022490"/>
    </source>
</evidence>
<comment type="subcellular location">
    <subcellularLocation>
        <location evidence="1">Cytoplasm</location>
    </subcellularLocation>
</comment>
<dbReference type="AlphaFoldDB" id="A0A2D2CVX7"/>
<evidence type="ECO:0000256" key="1">
    <source>
        <dbReference type="ARBA" id="ARBA00004496"/>
    </source>
</evidence>
<evidence type="ECO:0000256" key="7">
    <source>
        <dbReference type="ARBA" id="ARBA00022679"/>
    </source>
</evidence>
<keyword evidence="5" id="KW-0963">Cytoplasm</keyword>
<dbReference type="SUPFAM" id="SSF53335">
    <property type="entry name" value="S-adenosyl-L-methionine-dependent methyltransferases"/>
    <property type="match status" value="1"/>
</dbReference>
<dbReference type="RefSeq" id="WP_003609819.1">
    <property type="nucleotide sequence ID" value="NZ_ADVE02000001.1"/>
</dbReference>
<keyword evidence="7 12" id="KW-0808">Transferase</keyword>
<dbReference type="PANTHER" id="PTHR11579">
    <property type="entry name" value="PROTEIN-L-ISOASPARTATE O-METHYLTRANSFERASE"/>
    <property type="match status" value="1"/>
</dbReference>
<dbReference type="GO" id="GO:0004719">
    <property type="term" value="F:protein-L-isoaspartate (D-aspartate) O-methyltransferase activity"/>
    <property type="evidence" value="ECO:0007669"/>
    <property type="project" value="UniProtKB-EC"/>
</dbReference>
<dbReference type="EMBL" id="CP023737">
    <property type="protein sequence ID" value="ATQ66834.1"/>
    <property type="molecule type" value="Genomic_DNA"/>
</dbReference>
<dbReference type="GO" id="GO:0032259">
    <property type="term" value="P:methylation"/>
    <property type="evidence" value="ECO:0007669"/>
    <property type="project" value="UniProtKB-KW"/>
</dbReference>
<proteinExistence type="inferred from homology"/>
<accession>A0A2D2CVX7</accession>
<protein>
    <recommendedName>
        <fullName evidence="4">Protein-L-isoaspartate O-methyltransferase</fullName>
        <ecNumber evidence="3">2.1.1.77</ecNumber>
    </recommendedName>
    <alternativeName>
        <fullName evidence="11">L-isoaspartyl protein carboxyl methyltransferase</fullName>
    </alternativeName>
    <alternativeName>
        <fullName evidence="9">Protein L-isoaspartyl methyltransferase</fullName>
    </alternativeName>
    <alternativeName>
        <fullName evidence="10">Protein-beta-aspartate methyltransferase</fullName>
    </alternativeName>
</protein>
<evidence type="ECO:0000256" key="8">
    <source>
        <dbReference type="ARBA" id="ARBA00022691"/>
    </source>
</evidence>
<keyword evidence="13" id="KW-1185">Reference proteome</keyword>
<organism evidence="12 13">
    <name type="scientific">Methylosinus trichosporium (strain ATCC 35070 / NCIMB 11131 / UNIQEM 75 / OB3b)</name>
    <dbReference type="NCBI Taxonomy" id="595536"/>
    <lineage>
        <taxon>Bacteria</taxon>
        <taxon>Pseudomonadati</taxon>
        <taxon>Pseudomonadota</taxon>
        <taxon>Alphaproteobacteria</taxon>
        <taxon>Hyphomicrobiales</taxon>
        <taxon>Methylocystaceae</taxon>
        <taxon>Methylosinus</taxon>
    </lineage>
</organism>
<dbReference type="STRING" id="595536.GCA_000178815_00508"/>
<evidence type="ECO:0000256" key="9">
    <source>
        <dbReference type="ARBA" id="ARBA00030757"/>
    </source>
</evidence>
<evidence type="ECO:0000256" key="2">
    <source>
        <dbReference type="ARBA" id="ARBA00005369"/>
    </source>
</evidence>
<evidence type="ECO:0000256" key="11">
    <source>
        <dbReference type="ARBA" id="ARBA00031350"/>
    </source>
</evidence>
<keyword evidence="6 12" id="KW-0489">Methyltransferase</keyword>
<sequence length="227" mass="24475">MEEGADGRTIEERAALLLQLRRVGVRDLSVMRAFETTPRALFAPYRFRDLAGRNIALPIACGQTMPAPADLARRLEALALEPHHRVLEIGTGSGFSAAVLARLAREVVTVERYATLASDARLRLAELDLANVEAIFGDGLAPGAVSGGFDRIVLHMSFRAAPPQFLLDALTPGGVALFGRLEPAPMGEARPQERLRRLRRDGGSLWSEADLGPCRLGAALEGAARMM</sequence>
<dbReference type="InterPro" id="IPR029063">
    <property type="entry name" value="SAM-dependent_MTases_sf"/>
</dbReference>
<dbReference type="Pfam" id="PF01135">
    <property type="entry name" value="PCMT"/>
    <property type="match status" value="1"/>
</dbReference>
<comment type="similarity">
    <text evidence="2">Belongs to the methyltransferase superfamily. L-isoaspartyl/D-aspartyl protein methyltransferase family.</text>
</comment>
<dbReference type="KEGG" id="mtw:CQW49_02185"/>
<evidence type="ECO:0000256" key="4">
    <source>
        <dbReference type="ARBA" id="ARBA00013346"/>
    </source>
</evidence>
<keyword evidence="8" id="KW-0949">S-adenosyl-L-methionine</keyword>
<dbReference type="Gene3D" id="3.40.50.150">
    <property type="entry name" value="Vaccinia Virus protein VP39"/>
    <property type="match status" value="1"/>
</dbReference>
<evidence type="ECO:0000313" key="12">
    <source>
        <dbReference type="EMBL" id="ATQ66834.1"/>
    </source>
</evidence>
<evidence type="ECO:0000313" key="13">
    <source>
        <dbReference type="Proteomes" id="UP000230709"/>
    </source>
</evidence>
<dbReference type="EC" id="2.1.1.77" evidence="3"/>
<dbReference type="PANTHER" id="PTHR11579:SF0">
    <property type="entry name" value="PROTEIN-L-ISOASPARTATE(D-ASPARTATE) O-METHYLTRANSFERASE"/>
    <property type="match status" value="1"/>
</dbReference>
<name>A0A2D2CVX7_METT3</name>
<dbReference type="Proteomes" id="UP000230709">
    <property type="component" value="Chromosome"/>
</dbReference>
<evidence type="ECO:0000256" key="10">
    <source>
        <dbReference type="ARBA" id="ARBA00031323"/>
    </source>
</evidence>
<evidence type="ECO:0000256" key="3">
    <source>
        <dbReference type="ARBA" id="ARBA00011890"/>
    </source>
</evidence>
<reference evidence="13" key="1">
    <citation type="submission" date="2017-10" db="EMBL/GenBank/DDBJ databases">
        <title>Completed PacBio SMRT sequence of Methylosinus trichosporium OB3b reveals presence of a third large plasmid.</title>
        <authorList>
            <person name="Charles T.C."/>
            <person name="Lynch M.D.J."/>
            <person name="Heil J.R."/>
            <person name="Cheng J."/>
        </authorList>
    </citation>
    <scope>NUCLEOTIDE SEQUENCE [LARGE SCALE GENOMIC DNA]</scope>
    <source>
        <strain evidence="13">OB3b</strain>
    </source>
</reference>
<evidence type="ECO:0000256" key="6">
    <source>
        <dbReference type="ARBA" id="ARBA00022603"/>
    </source>
</evidence>
<dbReference type="InterPro" id="IPR000682">
    <property type="entry name" value="PCMT"/>
</dbReference>